<reference evidence="4 5" key="1">
    <citation type="submission" date="2019-01" db="EMBL/GenBank/DDBJ databases">
        <title>Sequencing of cultivated peanut Arachis hypogaea provides insights into genome evolution and oil improvement.</title>
        <authorList>
            <person name="Chen X."/>
        </authorList>
    </citation>
    <scope>NUCLEOTIDE SEQUENCE [LARGE SCALE GENOMIC DNA]</scope>
    <source>
        <strain evidence="5">cv. Fuhuasheng</strain>
        <tissue evidence="4">Leaves</tissue>
    </source>
</reference>
<evidence type="ECO:0000256" key="3">
    <source>
        <dbReference type="PROSITE-ProRule" id="PRU00708"/>
    </source>
</evidence>
<organism evidence="4 5">
    <name type="scientific">Arachis hypogaea</name>
    <name type="common">Peanut</name>
    <dbReference type="NCBI Taxonomy" id="3818"/>
    <lineage>
        <taxon>Eukaryota</taxon>
        <taxon>Viridiplantae</taxon>
        <taxon>Streptophyta</taxon>
        <taxon>Embryophyta</taxon>
        <taxon>Tracheophyta</taxon>
        <taxon>Spermatophyta</taxon>
        <taxon>Magnoliopsida</taxon>
        <taxon>eudicotyledons</taxon>
        <taxon>Gunneridae</taxon>
        <taxon>Pentapetalae</taxon>
        <taxon>rosids</taxon>
        <taxon>fabids</taxon>
        <taxon>Fabales</taxon>
        <taxon>Fabaceae</taxon>
        <taxon>Papilionoideae</taxon>
        <taxon>50 kb inversion clade</taxon>
        <taxon>dalbergioids sensu lato</taxon>
        <taxon>Dalbergieae</taxon>
        <taxon>Pterocarpus clade</taxon>
        <taxon>Arachis</taxon>
    </lineage>
</organism>
<keyword evidence="2" id="KW-0677">Repeat</keyword>
<dbReference type="PROSITE" id="PS51375">
    <property type="entry name" value="PPR"/>
    <property type="match status" value="1"/>
</dbReference>
<dbReference type="Pfam" id="PF13041">
    <property type="entry name" value="PPR_2"/>
    <property type="match status" value="1"/>
</dbReference>
<dbReference type="InterPro" id="IPR002885">
    <property type="entry name" value="PPR_rpt"/>
</dbReference>
<evidence type="ECO:0008006" key="6">
    <source>
        <dbReference type="Google" id="ProtNLM"/>
    </source>
</evidence>
<proteinExistence type="inferred from homology"/>
<keyword evidence="5" id="KW-1185">Reference proteome</keyword>
<name>A0A444Z0R4_ARAHY</name>
<evidence type="ECO:0000256" key="1">
    <source>
        <dbReference type="ARBA" id="ARBA00007626"/>
    </source>
</evidence>
<sequence>MLRHALQTPKLSPYSVPHSALRLCFPSTSSLHSHSHSHSQSESHDKYVDFFTRLLSRRPLPSINTFNMILWALAKRNDFPTPILLVQKLQALGIAPNLLTLNILINCFSSMGRMKLAFSVLAKIFTMGYQPYSVAFTTILKGLCLCGNLTRQPEAPDRAVAQWHLWKSVVAEWCAALEEEKIRRS</sequence>
<dbReference type="AlphaFoldDB" id="A0A444Z0R4"/>
<dbReference type="NCBIfam" id="TIGR00756">
    <property type="entry name" value="PPR"/>
    <property type="match status" value="1"/>
</dbReference>
<comment type="similarity">
    <text evidence="1">Belongs to the PPR family. P subfamily.</text>
</comment>
<dbReference type="Gene3D" id="1.25.40.10">
    <property type="entry name" value="Tetratricopeptide repeat domain"/>
    <property type="match status" value="1"/>
</dbReference>
<dbReference type="PANTHER" id="PTHR47941">
    <property type="entry name" value="PENTATRICOPEPTIDE REPEAT-CONTAINING PROTEIN 3, MITOCHONDRIAL"/>
    <property type="match status" value="1"/>
</dbReference>
<dbReference type="EMBL" id="SDMP01000015">
    <property type="protein sequence ID" value="RYR07782.1"/>
    <property type="molecule type" value="Genomic_DNA"/>
</dbReference>
<evidence type="ECO:0000313" key="5">
    <source>
        <dbReference type="Proteomes" id="UP000289738"/>
    </source>
</evidence>
<evidence type="ECO:0000256" key="2">
    <source>
        <dbReference type="ARBA" id="ARBA00022737"/>
    </source>
</evidence>
<protein>
    <recommendedName>
        <fullName evidence="6">Pentatricopeptide repeat-containing protein</fullName>
    </recommendedName>
</protein>
<accession>A0A444Z0R4</accession>
<gene>
    <name evidence="4" type="ORF">Ahy_B05g075234</name>
</gene>
<dbReference type="InterPro" id="IPR011990">
    <property type="entry name" value="TPR-like_helical_dom_sf"/>
</dbReference>
<evidence type="ECO:0000313" key="4">
    <source>
        <dbReference type="EMBL" id="RYR07782.1"/>
    </source>
</evidence>
<dbReference type="Proteomes" id="UP000289738">
    <property type="component" value="Chromosome B05"/>
</dbReference>
<comment type="caution">
    <text evidence="4">The sequence shown here is derived from an EMBL/GenBank/DDBJ whole genome shotgun (WGS) entry which is preliminary data.</text>
</comment>
<feature type="repeat" description="PPR" evidence="3">
    <location>
        <begin position="97"/>
        <end position="131"/>
    </location>
</feature>